<dbReference type="Pfam" id="PF18581">
    <property type="entry name" value="SYCP2_ARLD"/>
    <property type="match status" value="1"/>
</dbReference>
<dbReference type="PANTHER" id="PTHR15607:SF12">
    <property type="entry name" value="SYNAPTONEMAL COMPLEX PROTEIN 2"/>
    <property type="match status" value="1"/>
</dbReference>
<dbReference type="GO" id="GO:0007143">
    <property type="term" value="P:female meiotic nuclear division"/>
    <property type="evidence" value="ECO:0007669"/>
    <property type="project" value="TreeGrafter"/>
</dbReference>
<protein>
    <recommendedName>
        <fullName evidence="10">Synaptonemal complex protein 2</fullName>
    </recommendedName>
</protein>
<dbReference type="GO" id="GO:0007140">
    <property type="term" value="P:male meiotic nuclear division"/>
    <property type="evidence" value="ECO:0007669"/>
    <property type="project" value="TreeGrafter"/>
</dbReference>
<evidence type="ECO:0000259" key="6">
    <source>
        <dbReference type="Pfam" id="PF18581"/>
    </source>
</evidence>
<dbReference type="EMBL" id="JAINUF010000003">
    <property type="protein sequence ID" value="KAJ8369532.1"/>
    <property type="molecule type" value="Genomic_DNA"/>
</dbReference>
<sequence length="265" mass="30819">MVQWYGKTLEVWVEAGLERNETLLNLAEDFFDALMVVHEANNDGRYQVTESFLHPVGLLAADSRVQIMIQKEAIRKLNLILDKIPPELKKQRKILLSAEVSVVMNKLASRILEGGDYDLQIGLMEALCRMTKRGQRQEFADRWFTMEFVSSTFCRIQDSEFETDCRKFLNLVNGMQGDGRRVYSYPCLEVFLGKHELLIPMDEKLEDFWIDFNLGSQSISFYFSLSKEDTQEGQWDTICIPENEVHSYTVEGKHTFFSCTIDHRM</sequence>
<evidence type="ECO:0000256" key="4">
    <source>
        <dbReference type="ARBA" id="ARBA00022454"/>
    </source>
</evidence>
<comment type="similarity">
    <text evidence="3">Belongs to the SYCP2 family.</text>
</comment>
<evidence type="ECO:0000256" key="1">
    <source>
        <dbReference type="ARBA" id="ARBA00004123"/>
    </source>
</evidence>
<keyword evidence="5" id="KW-0539">Nucleus</keyword>
<evidence type="ECO:0000256" key="3">
    <source>
        <dbReference type="ARBA" id="ARBA00007960"/>
    </source>
</evidence>
<evidence type="ECO:0008006" key="10">
    <source>
        <dbReference type="Google" id="ProtNLM"/>
    </source>
</evidence>
<keyword evidence="9" id="KW-1185">Reference proteome</keyword>
<dbReference type="InterPro" id="IPR024835">
    <property type="entry name" value="SYCP2-like"/>
</dbReference>
<feature type="domain" description="Synaptonemal complex protein 2 Spt16M-like" evidence="7">
    <location>
        <begin position="182"/>
        <end position="255"/>
    </location>
</feature>
<evidence type="ECO:0000256" key="5">
    <source>
        <dbReference type="ARBA" id="ARBA00023242"/>
    </source>
</evidence>
<dbReference type="Pfam" id="PF18584">
    <property type="entry name" value="SYCP2_SLD"/>
    <property type="match status" value="1"/>
</dbReference>
<dbReference type="OrthoDB" id="10256849at2759"/>
<dbReference type="GO" id="GO:0000800">
    <property type="term" value="C:lateral element"/>
    <property type="evidence" value="ECO:0007669"/>
    <property type="project" value="TreeGrafter"/>
</dbReference>
<dbReference type="GO" id="GO:0000779">
    <property type="term" value="C:condensed chromosome, centromeric region"/>
    <property type="evidence" value="ECO:0007669"/>
    <property type="project" value="TreeGrafter"/>
</dbReference>
<evidence type="ECO:0000313" key="8">
    <source>
        <dbReference type="EMBL" id="KAJ8369532.1"/>
    </source>
</evidence>
<keyword evidence="4" id="KW-0158">Chromosome</keyword>
<accession>A0A9Q1FY44</accession>
<comment type="subcellular location">
    <subcellularLocation>
        <location evidence="2">Chromosome</location>
    </subcellularLocation>
    <subcellularLocation>
        <location evidence="1">Nucleus</location>
    </subcellularLocation>
</comment>
<organism evidence="8 9">
    <name type="scientific">Synaphobranchus kaupii</name>
    <name type="common">Kaup's arrowtooth eel</name>
    <dbReference type="NCBI Taxonomy" id="118154"/>
    <lineage>
        <taxon>Eukaryota</taxon>
        <taxon>Metazoa</taxon>
        <taxon>Chordata</taxon>
        <taxon>Craniata</taxon>
        <taxon>Vertebrata</taxon>
        <taxon>Euteleostomi</taxon>
        <taxon>Actinopterygii</taxon>
        <taxon>Neopterygii</taxon>
        <taxon>Teleostei</taxon>
        <taxon>Anguilliformes</taxon>
        <taxon>Synaphobranchidae</taxon>
        <taxon>Synaphobranchus</taxon>
    </lineage>
</organism>
<comment type="caution">
    <text evidence="8">The sequence shown here is derived from an EMBL/GenBank/DDBJ whole genome shotgun (WGS) entry which is preliminary data.</text>
</comment>
<dbReference type="InterPro" id="IPR041322">
    <property type="entry name" value="SYCP2_ARLD"/>
</dbReference>
<dbReference type="AlphaFoldDB" id="A0A9Q1FY44"/>
<feature type="domain" description="Synaptonemal complex protein 2 armadillo-repeat-like" evidence="6">
    <location>
        <begin position="1"/>
        <end position="87"/>
    </location>
</feature>
<evidence type="ECO:0000313" key="9">
    <source>
        <dbReference type="Proteomes" id="UP001152622"/>
    </source>
</evidence>
<dbReference type="InterPro" id="IPR040560">
    <property type="entry name" value="SYCP2_SLD"/>
</dbReference>
<reference evidence="8" key="1">
    <citation type="journal article" date="2023" name="Science">
        <title>Genome structures resolve the early diversification of teleost fishes.</title>
        <authorList>
            <person name="Parey E."/>
            <person name="Louis A."/>
            <person name="Montfort J."/>
            <person name="Bouchez O."/>
            <person name="Roques C."/>
            <person name="Iampietro C."/>
            <person name="Lluch J."/>
            <person name="Castinel A."/>
            <person name="Donnadieu C."/>
            <person name="Desvignes T."/>
            <person name="Floi Bucao C."/>
            <person name="Jouanno E."/>
            <person name="Wen M."/>
            <person name="Mejri S."/>
            <person name="Dirks R."/>
            <person name="Jansen H."/>
            <person name="Henkel C."/>
            <person name="Chen W.J."/>
            <person name="Zahm M."/>
            <person name="Cabau C."/>
            <person name="Klopp C."/>
            <person name="Thompson A.W."/>
            <person name="Robinson-Rechavi M."/>
            <person name="Braasch I."/>
            <person name="Lecointre G."/>
            <person name="Bobe J."/>
            <person name="Postlethwait J.H."/>
            <person name="Berthelot C."/>
            <person name="Roest Crollius H."/>
            <person name="Guiguen Y."/>
        </authorList>
    </citation>
    <scope>NUCLEOTIDE SEQUENCE</scope>
    <source>
        <strain evidence="8">WJC10195</strain>
    </source>
</reference>
<gene>
    <name evidence="8" type="ORF">SKAU_G00095600</name>
</gene>
<evidence type="ECO:0000256" key="2">
    <source>
        <dbReference type="ARBA" id="ARBA00004286"/>
    </source>
</evidence>
<evidence type="ECO:0000259" key="7">
    <source>
        <dbReference type="Pfam" id="PF18584"/>
    </source>
</evidence>
<dbReference type="PANTHER" id="PTHR15607">
    <property type="entry name" value="SYNAPTONEMAL COMPLEX PROTEIN-RELATED"/>
    <property type="match status" value="1"/>
</dbReference>
<dbReference type="Proteomes" id="UP001152622">
    <property type="component" value="Chromosome 3"/>
</dbReference>
<name>A0A9Q1FY44_SYNKA</name>
<proteinExistence type="inferred from homology"/>